<dbReference type="Gene3D" id="3.30.420.10">
    <property type="entry name" value="Ribonuclease H-like superfamily/Ribonuclease H"/>
    <property type="match status" value="1"/>
</dbReference>
<dbReference type="Gene3D" id="1.10.10.10">
    <property type="entry name" value="Winged helix-like DNA-binding domain superfamily/Winged helix DNA-binding domain"/>
    <property type="match status" value="1"/>
</dbReference>
<name>A0ABW9QRE4_9ACTN</name>
<dbReference type="InterPro" id="IPR048020">
    <property type="entry name" value="Transpos_IS3"/>
</dbReference>
<dbReference type="Pfam" id="PF13276">
    <property type="entry name" value="HTH_21"/>
    <property type="match status" value="1"/>
</dbReference>
<sequence>MPAPRKYDQETRDRAVRLYQERRRDHGNESAIESRRRIGELLDINPGTLRGWIERVEVDAGVRPGVTSEDNAELVKLRKENAELRRANDILKTASGFFRGGGARPQTFLIVDYIDAYKDRFGVEPICRVLSEHGIQIAPSTYYAHRSAQRVSQADWDDAHLANQLADLWRANRSLYGVEKLHAAARRAGIDIGRDQVARLMGIAGICGVTRGKHKTVTTRRDKTAGRHPDHCNRQWDTPTRPDQWWVADFTYVWTLMGFVYVSFVTDVFSRRILGWRVSTSKTTPLVLSALEQALFTRRRTDVRFTSTGLVFHSDAGSQYTSLAFTEALIEAGITGSIGSVGDALDNALMESTIGLYKTEVIGQNARSWTGLRDVEAATAEWVHWYNTTRLHSSIGLLPPLEYEADYLMSTAFPTGEVA</sequence>
<dbReference type="SUPFAM" id="SSF46689">
    <property type="entry name" value="Homeodomain-like"/>
    <property type="match status" value="1"/>
</dbReference>
<dbReference type="NCBIfam" id="NF033516">
    <property type="entry name" value="transpos_IS3"/>
    <property type="match status" value="1"/>
</dbReference>
<dbReference type="InterPro" id="IPR036388">
    <property type="entry name" value="WH-like_DNA-bd_sf"/>
</dbReference>
<proteinExistence type="predicted"/>
<keyword evidence="5" id="KW-1185">Reference proteome</keyword>
<dbReference type="InterPro" id="IPR012337">
    <property type="entry name" value="RNaseH-like_sf"/>
</dbReference>
<dbReference type="PANTHER" id="PTHR46889:SF5">
    <property type="entry name" value="INTEGRASE PROTEIN"/>
    <property type="match status" value="1"/>
</dbReference>
<dbReference type="InterPro" id="IPR025948">
    <property type="entry name" value="HTH-like_dom"/>
</dbReference>
<comment type="function">
    <text evidence="1">Involved in the transposition of the insertion sequence.</text>
</comment>
<feature type="domain" description="Integrase catalytic" evidence="3">
    <location>
        <begin position="238"/>
        <end position="407"/>
    </location>
</feature>
<reference evidence="4 5" key="1">
    <citation type="submission" date="2019-11" db="EMBL/GenBank/DDBJ databases">
        <title>Acidiferrimicrobium australis gen. nov., sp. nov., an acidophilic and obligately heterotrophic, member of the Actinobacteria that catalyses dissimilatory oxido- reduction of iron isolated from metal-rich acidic water in Chile.</title>
        <authorList>
            <person name="Gonzalez D."/>
            <person name="Huber K."/>
            <person name="Hedrich S."/>
            <person name="Rojas-Villalobos C."/>
            <person name="Quatrini R."/>
            <person name="Dinamarca M.A."/>
            <person name="Schwarz A."/>
            <person name="Canales C."/>
            <person name="Nancucheo I."/>
        </authorList>
    </citation>
    <scope>NUCLEOTIDE SEQUENCE [LARGE SCALE GENOMIC DNA]</scope>
    <source>
        <strain evidence="4 5">USS-CCA1</strain>
    </source>
</reference>
<comment type="caution">
    <text evidence="4">The sequence shown here is derived from an EMBL/GenBank/DDBJ whole genome shotgun (WGS) entry which is preliminary data.</text>
</comment>
<dbReference type="EMBL" id="WJHE01000165">
    <property type="protein sequence ID" value="MST31887.1"/>
    <property type="molecule type" value="Genomic_DNA"/>
</dbReference>
<evidence type="ECO:0000256" key="1">
    <source>
        <dbReference type="ARBA" id="ARBA00002286"/>
    </source>
</evidence>
<dbReference type="InterPro" id="IPR009057">
    <property type="entry name" value="Homeodomain-like_sf"/>
</dbReference>
<dbReference type="Pfam" id="PF13333">
    <property type="entry name" value="rve_2"/>
    <property type="match status" value="1"/>
</dbReference>
<keyword evidence="2" id="KW-0175">Coiled coil</keyword>
<accession>A0ABW9QRE4</accession>
<dbReference type="InterPro" id="IPR050900">
    <property type="entry name" value="Transposase_IS3/IS150/IS904"/>
</dbReference>
<feature type="coiled-coil region" evidence="2">
    <location>
        <begin position="67"/>
        <end position="94"/>
    </location>
</feature>
<gene>
    <name evidence="4" type="ORF">GHK86_03990</name>
</gene>
<evidence type="ECO:0000256" key="2">
    <source>
        <dbReference type="SAM" id="Coils"/>
    </source>
</evidence>
<evidence type="ECO:0000259" key="3">
    <source>
        <dbReference type="PROSITE" id="PS50994"/>
    </source>
</evidence>
<dbReference type="InterPro" id="IPR036397">
    <property type="entry name" value="RNaseH_sf"/>
</dbReference>
<dbReference type="InterPro" id="IPR001584">
    <property type="entry name" value="Integrase_cat-core"/>
</dbReference>
<evidence type="ECO:0000313" key="5">
    <source>
        <dbReference type="Proteomes" id="UP000437736"/>
    </source>
</evidence>
<dbReference type="Pfam" id="PF00665">
    <property type="entry name" value="rve"/>
    <property type="match status" value="1"/>
</dbReference>
<dbReference type="Proteomes" id="UP000437736">
    <property type="component" value="Unassembled WGS sequence"/>
</dbReference>
<evidence type="ECO:0000313" key="4">
    <source>
        <dbReference type="EMBL" id="MST31887.1"/>
    </source>
</evidence>
<organism evidence="4 5">
    <name type="scientific">Acidiferrimicrobium australe</name>
    <dbReference type="NCBI Taxonomy" id="2664430"/>
    <lineage>
        <taxon>Bacteria</taxon>
        <taxon>Bacillati</taxon>
        <taxon>Actinomycetota</taxon>
        <taxon>Acidimicrobiia</taxon>
        <taxon>Acidimicrobiales</taxon>
        <taxon>Acidimicrobiaceae</taxon>
        <taxon>Acidiferrimicrobium</taxon>
    </lineage>
</organism>
<dbReference type="SUPFAM" id="SSF53098">
    <property type="entry name" value="Ribonuclease H-like"/>
    <property type="match status" value="1"/>
</dbReference>
<dbReference type="PROSITE" id="PS50994">
    <property type="entry name" value="INTEGRASE"/>
    <property type="match status" value="1"/>
</dbReference>
<dbReference type="PANTHER" id="PTHR46889">
    <property type="entry name" value="TRANSPOSASE INSF FOR INSERTION SEQUENCE IS3B-RELATED"/>
    <property type="match status" value="1"/>
</dbReference>
<protein>
    <submittedName>
        <fullName evidence="4">IS3 family transposase</fullName>
    </submittedName>
</protein>